<name>D7G803_ECTSI</name>
<gene>
    <name evidence="3" type="ORF">Esi_0086_0065</name>
</gene>
<reference evidence="3 4" key="1">
    <citation type="journal article" date="2010" name="Nature">
        <title>The Ectocarpus genome and the independent evolution of multicellularity in brown algae.</title>
        <authorList>
            <person name="Cock J.M."/>
            <person name="Sterck L."/>
            <person name="Rouze P."/>
            <person name="Scornet D."/>
            <person name="Allen A.E."/>
            <person name="Amoutzias G."/>
            <person name="Anthouard V."/>
            <person name="Artiguenave F."/>
            <person name="Aury J.M."/>
            <person name="Badger J.H."/>
            <person name="Beszteri B."/>
            <person name="Billiau K."/>
            <person name="Bonnet E."/>
            <person name="Bothwell J.H."/>
            <person name="Bowler C."/>
            <person name="Boyen C."/>
            <person name="Brownlee C."/>
            <person name="Carrano C.J."/>
            <person name="Charrier B."/>
            <person name="Cho G.Y."/>
            <person name="Coelho S.M."/>
            <person name="Collen J."/>
            <person name="Corre E."/>
            <person name="Da Silva C."/>
            <person name="Delage L."/>
            <person name="Delaroque N."/>
            <person name="Dittami S.M."/>
            <person name="Doulbeau S."/>
            <person name="Elias M."/>
            <person name="Farnham G."/>
            <person name="Gachon C.M."/>
            <person name="Gschloessl B."/>
            <person name="Heesch S."/>
            <person name="Jabbari K."/>
            <person name="Jubin C."/>
            <person name="Kawai H."/>
            <person name="Kimura K."/>
            <person name="Kloareg B."/>
            <person name="Kupper F.C."/>
            <person name="Lang D."/>
            <person name="Le Bail A."/>
            <person name="Leblanc C."/>
            <person name="Lerouge P."/>
            <person name="Lohr M."/>
            <person name="Lopez P.J."/>
            <person name="Martens C."/>
            <person name="Maumus F."/>
            <person name="Michel G."/>
            <person name="Miranda-Saavedra D."/>
            <person name="Morales J."/>
            <person name="Moreau H."/>
            <person name="Motomura T."/>
            <person name="Nagasato C."/>
            <person name="Napoli C.A."/>
            <person name="Nelson D.R."/>
            <person name="Nyvall-Collen P."/>
            <person name="Peters A.F."/>
            <person name="Pommier C."/>
            <person name="Potin P."/>
            <person name="Poulain J."/>
            <person name="Quesneville H."/>
            <person name="Read B."/>
            <person name="Rensing S.A."/>
            <person name="Ritter A."/>
            <person name="Rousvoal S."/>
            <person name="Samanta M."/>
            <person name="Samson G."/>
            <person name="Schroeder D.C."/>
            <person name="Segurens B."/>
            <person name="Strittmatter M."/>
            <person name="Tonon T."/>
            <person name="Tregear J.W."/>
            <person name="Valentin K."/>
            <person name="von Dassow P."/>
            <person name="Yamagishi T."/>
            <person name="Van de Peer Y."/>
            <person name="Wincker P."/>
        </authorList>
    </citation>
    <scope>NUCLEOTIDE SEQUENCE [LARGE SCALE GENOMIC DNA]</scope>
    <source>
        <strain evidence="4">Ec32 / CCAP1310/4</strain>
    </source>
</reference>
<evidence type="ECO:0000256" key="1">
    <source>
        <dbReference type="SAM" id="MobiDB-lite"/>
    </source>
</evidence>
<dbReference type="EMBL" id="FN649096">
    <property type="protein sequence ID" value="CBJ27878.1"/>
    <property type="molecule type" value="Genomic_DNA"/>
</dbReference>
<organism evidence="3 4">
    <name type="scientific">Ectocarpus siliculosus</name>
    <name type="common">Brown alga</name>
    <name type="synonym">Conferva siliculosa</name>
    <dbReference type="NCBI Taxonomy" id="2880"/>
    <lineage>
        <taxon>Eukaryota</taxon>
        <taxon>Sar</taxon>
        <taxon>Stramenopiles</taxon>
        <taxon>Ochrophyta</taxon>
        <taxon>PX clade</taxon>
        <taxon>Phaeophyceae</taxon>
        <taxon>Ectocarpales</taxon>
        <taxon>Ectocarpaceae</taxon>
        <taxon>Ectocarpus</taxon>
    </lineage>
</organism>
<dbReference type="InParanoid" id="D7G803"/>
<sequence length="232" mass="23761">MAPHRLAALLLVASVFVCQVVVTLGFIAPKASVAVGSSAGEGFLGETLQEKGLGAGTALWFLRGRTAEVVMGLLCALGHGPTQGQQRSSSPLQRNPFQEFATLFWLGQPDRALWVLCYGLVASGHHDDPYAAPAAPTVEGKGVSSTVAAANLSGLDLCNRAIEVAMRPFLVSKLRQIESRGKPARDRSAVAAAAGGGGDGAAGDPLLINARRAAAAPGPERDGNLGAGGAWE</sequence>
<feature type="chain" id="PRO_5003095882" evidence="2">
    <location>
        <begin position="26"/>
        <end position="232"/>
    </location>
</feature>
<dbReference type="EMBL" id="FN649741">
    <property type="protein sequence ID" value="CBJ27878.1"/>
    <property type="molecule type" value="Genomic_DNA"/>
</dbReference>
<evidence type="ECO:0000256" key="2">
    <source>
        <dbReference type="SAM" id="SignalP"/>
    </source>
</evidence>
<keyword evidence="2" id="KW-0732">Signal</keyword>
<evidence type="ECO:0000313" key="4">
    <source>
        <dbReference type="Proteomes" id="UP000002630"/>
    </source>
</evidence>
<accession>D7G803</accession>
<proteinExistence type="predicted"/>
<protein>
    <submittedName>
        <fullName evidence="3">Uncharacterized protein</fullName>
    </submittedName>
</protein>
<feature type="region of interest" description="Disordered" evidence="1">
    <location>
        <begin position="182"/>
        <end position="232"/>
    </location>
</feature>
<feature type="signal peptide" evidence="2">
    <location>
        <begin position="1"/>
        <end position="25"/>
    </location>
</feature>
<evidence type="ECO:0000313" key="3">
    <source>
        <dbReference type="EMBL" id="CBJ27878.1"/>
    </source>
</evidence>
<keyword evidence="4" id="KW-1185">Reference proteome</keyword>
<dbReference type="AlphaFoldDB" id="D7G803"/>
<dbReference type="Proteomes" id="UP000002630">
    <property type="component" value="Linkage Group LG16"/>
</dbReference>